<dbReference type="AlphaFoldDB" id="A0A8A1M4B9"/>
<organism evidence="9 10">
    <name type="scientific">Ajellomyces capsulatus</name>
    <name type="common">Darling's disease fungus</name>
    <name type="synonym">Histoplasma capsulatum</name>
    <dbReference type="NCBI Taxonomy" id="5037"/>
    <lineage>
        <taxon>Eukaryota</taxon>
        <taxon>Fungi</taxon>
        <taxon>Dikarya</taxon>
        <taxon>Ascomycota</taxon>
        <taxon>Pezizomycotina</taxon>
        <taxon>Eurotiomycetes</taxon>
        <taxon>Eurotiomycetidae</taxon>
        <taxon>Onygenales</taxon>
        <taxon>Ajellomycetaceae</taxon>
        <taxon>Histoplasma</taxon>
    </lineage>
</organism>
<dbReference type="OrthoDB" id="1099at2759"/>
<dbReference type="PANTHER" id="PTHR31686">
    <property type="match status" value="1"/>
</dbReference>
<dbReference type="Pfam" id="PF03595">
    <property type="entry name" value="SLAC1"/>
    <property type="match status" value="1"/>
</dbReference>
<comment type="subcellular location">
    <subcellularLocation>
        <location evidence="1">Cell membrane</location>
        <topology evidence="1">Multi-pass membrane protein</topology>
    </subcellularLocation>
</comment>
<feature type="transmembrane region" description="Helical" evidence="8">
    <location>
        <begin position="250"/>
        <end position="270"/>
    </location>
</feature>
<evidence type="ECO:0000256" key="4">
    <source>
        <dbReference type="ARBA" id="ARBA00022475"/>
    </source>
</evidence>
<protein>
    <submittedName>
        <fullName evidence="9">Sulfite transporter, duplicate orf identical to SSU1bHISTO_GX.Contig297.eannot.1476.final_new</fullName>
    </submittedName>
</protein>
<keyword evidence="5 8" id="KW-0812">Transmembrane</keyword>
<dbReference type="Gene3D" id="1.50.10.150">
    <property type="entry name" value="Voltage-dependent anion channel"/>
    <property type="match status" value="1"/>
</dbReference>
<dbReference type="EMBL" id="CP069109">
    <property type="protein sequence ID" value="QSS59504.1"/>
    <property type="molecule type" value="Genomic_DNA"/>
</dbReference>
<evidence type="ECO:0000256" key="1">
    <source>
        <dbReference type="ARBA" id="ARBA00004651"/>
    </source>
</evidence>
<keyword evidence="7 8" id="KW-0472">Membrane</keyword>
<feature type="transmembrane region" description="Helical" evidence="8">
    <location>
        <begin position="276"/>
        <end position="296"/>
    </location>
</feature>
<dbReference type="PANTHER" id="PTHR31686:SF1">
    <property type="entry name" value="SULFITE EFFLUX PUMP SSU1"/>
    <property type="match status" value="1"/>
</dbReference>
<dbReference type="InterPro" id="IPR051629">
    <property type="entry name" value="Sulfite_efflux_TDT"/>
</dbReference>
<keyword evidence="4" id="KW-1003">Cell membrane</keyword>
<proteinExistence type="inferred from homology"/>
<evidence type="ECO:0000256" key="5">
    <source>
        <dbReference type="ARBA" id="ARBA00022692"/>
    </source>
</evidence>
<evidence type="ECO:0000256" key="6">
    <source>
        <dbReference type="ARBA" id="ARBA00022989"/>
    </source>
</evidence>
<keyword evidence="6 8" id="KW-1133">Transmembrane helix</keyword>
<dbReference type="GO" id="GO:0000319">
    <property type="term" value="F:sulfite transmembrane transporter activity"/>
    <property type="evidence" value="ECO:0007669"/>
    <property type="project" value="TreeGrafter"/>
</dbReference>
<feature type="transmembrane region" description="Helical" evidence="8">
    <location>
        <begin position="213"/>
        <end position="238"/>
    </location>
</feature>
<accession>A0A8A1M4B9</accession>
<evidence type="ECO:0000256" key="3">
    <source>
        <dbReference type="ARBA" id="ARBA00022448"/>
    </source>
</evidence>
<dbReference type="VEuPathDB" id="FungiDB:I7I51_08939"/>
<evidence type="ECO:0000256" key="8">
    <source>
        <dbReference type="SAM" id="Phobius"/>
    </source>
</evidence>
<dbReference type="InterPro" id="IPR038665">
    <property type="entry name" value="Voltage-dep_anion_channel_sf"/>
</dbReference>
<name>A0A8A1M4B9_AJECA</name>
<dbReference type="GO" id="GO:0005886">
    <property type="term" value="C:plasma membrane"/>
    <property type="evidence" value="ECO:0007669"/>
    <property type="project" value="UniProtKB-SubCell"/>
</dbReference>
<evidence type="ECO:0000256" key="2">
    <source>
        <dbReference type="ARBA" id="ARBA00008566"/>
    </source>
</evidence>
<feature type="transmembrane region" description="Helical" evidence="8">
    <location>
        <begin position="140"/>
        <end position="158"/>
    </location>
</feature>
<keyword evidence="3" id="KW-0813">Transport</keyword>
<dbReference type="Proteomes" id="UP000663671">
    <property type="component" value="Chromosome 2"/>
</dbReference>
<feature type="transmembrane region" description="Helical" evidence="8">
    <location>
        <begin position="170"/>
        <end position="193"/>
    </location>
</feature>
<evidence type="ECO:0000313" key="9">
    <source>
        <dbReference type="EMBL" id="QSS59504.1"/>
    </source>
</evidence>
<evidence type="ECO:0000256" key="7">
    <source>
        <dbReference type="ARBA" id="ARBA00023136"/>
    </source>
</evidence>
<sequence length="325" mass="36370">MVHREYGDWDSLYPSLQSPIQRSVALLDICCHFWAQYNFVQHVSDNLHLAIYDLAGDLACYAQTPGSVAFHRDISDGVFHHRIDDFSCVFACVGQLGTDSHLGIMDSRLRHFACVCCRLPVYVNDTWETNGFTFNDRASYILWGLGILFSMIILAVYFKRLALYKLPPKAMIVSTCIPLGPMGQGGFVILKLGVDAKKFFPLNNTLDATAGDVFYAVGFMIALILWGFGLLWMLSAIISIAQCKRIPFSMGWWASIFPLGVYANCTILMAKEMPSQFFKVLGTILSLCVLILWIIVSAGTIREVVTGRVFFAPCLSDLRCIDEHT</sequence>
<evidence type="ECO:0000313" key="10">
    <source>
        <dbReference type="Proteomes" id="UP000663671"/>
    </source>
</evidence>
<dbReference type="InterPro" id="IPR004695">
    <property type="entry name" value="SLAC1/Mae1/Ssu1/TehA"/>
</dbReference>
<gene>
    <name evidence="9" type="primary">SSU1a</name>
    <name evidence="9" type="ORF">I7I51_08939</name>
</gene>
<comment type="similarity">
    <text evidence="2">Belongs to the tellurite-resistance/dicarboxylate transporter (TDT) family.</text>
</comment>
<reference evidence="9" key="1">
    <citation type="submission" date="2021-01" db="EMBL/GenBank/DDBJ databases">
        <title>Chromosome-level genome assembly of a human fungal pathogen reveals clustering of transcriptionally co-regulated genes.</title>
        <authorList>
            <person name="Voorhies M."/>
            <person name="Cohen S."/>
            <person name="Shea T.P."/>
            <person name="Petrus S."/>
            <person name="Munoz J.F."/>
            <person name="Poplawski S."/>
            <person name="Goldman W.E."/>
            <person name="Michael T."/>
            <person name="Cuomo C.A."/>
            <person name="Sil A."/>
            <person name="Beyhan S."/>
        </authorList>
    </citation>
    <scope>NUCLEOTIDE SEQUENCE</scope>
    <source>
        <strain evidence="9">WU24</strain>
    </source>
</reference>